<evidence type="ECO:0000313" key="2">
    <source>
        <dbReference type="EMBL" id="MBM3316535.1"/>
    </source>
</evidence>
<organism evidence="2 3">
    <name type="scientific">Eiseniibacteriota bacterium</name>
    <dbReference type="NCBI Taxonomy" id="2212470"/>
    <lineage>
        <taxon>Bacteria</taxon>
        <taxon>Candidatus Eiseniibacteriota</taxon>
    </lineage>
</organism>
<evidence type="ECO:0000313" key="3">
    <source>
        <dbReference type="Proteomes" id="UP000748308"/>
    </source>
</evidence>
<dbReference type="PANTHER" id="PTHR33525:SF3">
    <property type="entry name" value="RIBONUCLEASE Y"/>
    <property type="match status" value="1"/>
</dbReference>
<dbReference type="InterPro" id="IPR006675">
    <property type="entry name" value="HDIG_dom"/>
</dbReference>
<dbReference type="InterPro" id="IPR013976">
    <property type="entry name" value="HDOD"/>
</dbReference>
<dbReference type="Proteomes" id="UP000748308">
    <property type="component" value="Unassembled WGS sequence"/>
</dbReference>
<dbReference type="EMBL" id="VGIY01000020">
    <property type="protein sequence ID" value="MBM3316535.1"/>
    <property type="molecule type" value="Genomic_DNA"/>
</dbReference>
<name>A0A937X6M3_UNCEI</name>
<dbReference type="InterPro" id="IPR052340">
    <property type="entry name" value="RNase_Y/CdgJ"/>
</dbReference>
<sequence>MITLNQVVQDIDLLDPLPAAAAKLAKIARDWEADINEAVTIIRYDQGLTANILRYANSPMGGARYRIAQVRDAVVRLGIPKVLEIAVTAHVRSQMMQALPQYGYGKEELWRHSVAAAMAADILTSMATTRVPPVAFTAALLHDIGKLVLARHLDSPHLKAIAHLIGNHGLTYSQAEQEILGFTHATVGARVTEVWNMGEEIARAVGAHHDVDAEAGAASDAVRICNLVAKTIGCGLGNEGMNLAGDTGATERLGLGREDFEALCAEVQTFLPEIEAMYK</sequence>
<dbReference type="NCBIfam" id="TIGR00277">
    <property type="entry name" value="HDIG"/>
    <property type="match status" value="1"/>
</dbReference>
<protein>
    <submittedName>
        <fullName evidence="2">HDOD domain-containing protein</fullName>
    </submittedName>
</protein>
<feature type="domain" description="HDOD" evidence="1">
    <location>
        <begin position="14"/>
        <end position="211"/>
    </location>
</feature>
<reference evidence="2" key="1">
    <citation type="submission" date="2019-03" db="EMBL/GenBank/DDBJ databases">
        <title>Lake Tanganyika Metagenome-Assembled Genomes (MAGs).</title>
        <authorList>
            <person name="Tran P."/>
        </authorList>
    </citation>
    <scope>NUCLEOTIDE SEQUENCE</scope>
    <source>
        <strain evidence="2">M_DeepCast_400m_m2_100</strain>
    </source>
</reference>
<evidence type="ECO:0000259" key="1">
    <source>
        <dbReference type="PROSITE" id="PS51833"/>
    </source>
</evidence>
<accession>A0A937X6M3</accession>
<dbReference type="SUPFAM" id="SSF109604">
    <property type="entry name" value="HD-domain/PDEase-like"/>
    <property type="match status" value="1"/>
</dbReference>
<comment type="caution">
    <text evidence="2">The sequence shown here is derived from an EMBL/GenBank/DDBJ whole genome shotgun (WGS) entry which is preliminary data.</text>
</comment>
<dbReference type="PANTHER" id="PTHR33525">
    <property type="match status" value="1"/>
</dbReference>
<proteinExistence type="predicted"/>
<gene>
    <name evidence="2" type="ORF">FJY75_01655</name>
</gene>
<dbReference type="PROSITE" id="PS51833">
    <property type="entry name" value="HDOD"/>
    <property type="match status" value="1"/>
</dbReference>
<dbReference type="Pfam" id="PF08668">
    <property type="entry name" value="HDOD"/>
    <property type="match status" value="1"/>
</dbReference>
<dbReference type="AlphaFoldDB" id="A0A937X6M3"/>
<dbReference type="Gene3D" id="1.10.3210.10">
    <property type="entry name" value="Hypothetical protein af1432"/>
    <property type="match status" value="1"/>
</dbReference>